<gene>
    <name evidence="1" type="ORF">LITE_LOCUS11898</name>
</gene>
<protein>
    <recommendedName>
        <fullName evidence="3">Short-chain dehydrogenase TIC 32, chloroplastic-like</fullName>
    </recommendedName>
</protein>
<dbReference type="PANTHER" id="PTHR48476:SF1">
    <property type="entry name" value="SHORT-CHAIN DEHYDROGENASE TIC 32, CHLOROPLASTIC-LIKE"/>
    <property type="match status" value="1"/>
</dbReference>
<dbReference type="InterPro" id="IPR002347">
    <property type="entry name" value="SDR_fam"/>
</dbReference>
<evidence type="ECO:0000313" key="2">
    <source>
        <dbReference type="Proteomes" id="UP001154282"/>
    </source>
</evidence>
<keyword evidence="2" id="KW-1185">Reference proteome</keyword>
<dbReference type="PRINTS" id="PR00081">
    <property type="entry name" value="GDHRDH"/>
</dbReference>
<dbReference type="EMBL" id="CAMGYJ010000004">
    <property type="protein sequence ID" value="CAI0403096.1"/>
    <property type="molecule type" value="Genomic_DNA"/>
</dbReference>
<dbReference type="AlphaFoldDB" id="A0AAV0IZZ8"/>
<reference evidence="1" key="1">
    <citation type="submission" date="2022-08" db="EMBL/GenBank/DDBJ databases">
        <authorList>
            <person name="Gutierrez-Valencia J."/>
        </authorList>
    </citation>
    <scope>NUCLEOTIDE SEQUENCE</scope>
</reference>
<proteinExistence type="predicted"/>
<organism evidence="1 2">
    <name type="scientific">Linum tenue</name>
    <dbReference type="NCBI Taxonomy" id="586396"/>
    <lineage>
        <taxon>Eukaryota</taxon>
        <taxon>Viridiplantae</taxon>
        <taxon>Streptophyta</taxon>
        <taxon>Embryophyta</taxon>
        <taxon>Tracheophyta</taxon>
        <taxon>Spermatophyta</taxon>
        <taxon>Magnoliopsida</taxon>
        <taxon>eudicotyledons</taxon>
        <taxon>Gunneridae</taxon>
        <taxon>Pentapetalae</taxon>
        <taxon>rosids</taxon>
        <taxon>fabids</taxon>
        <taxon>Malpighiales</taxon>
        <taxon>Linaceae</taxon>
        <taxon>Linum</taxon>
    </lineage>
</organism>
<sequence>MRSRTLQNPCRIRISPRFLRSFLTHKRRRRRQAREGSGMWLFKKNGPSGFSSSSTAEQVTSGIDASSLTAIVTGASSGIGAETARVLAVRGVNVVMGVRNMDSGKKVREEIVKQAPSAKVDAMELDLSSLASVRKFASAFNSSGRRLNLLINNAGVMATPFTLSKDKIELQFATNHLGHFLLTNLLLENMKKTAVESKKEGRIVVVASEAHRATYPNGIRFDKINDKSGYSSYLAYGQSKLANILHAKELSRRLKEEGANVTANSLHPGVIATNLFRHMTLISVPVVSGVIEAVGKLAFKNVEQGAATTCYVALHPQVKGISGEYFSDSNLSKPTSFGQDAALGKKLWDFSMELVK</sequence>
<name>A0AAV0IZZ8_9ROSI</name>
<evidence type="ECO:0008006" key="3">
    <source>
        <dbReference type="Google" id="ProtNLM"/>
    </source>
</evidence>
<comment type="caution">
    <text evidence="1">The sequence shown here is derived from an EMBL/GenBank/DDBJ whole genome shotgun (WGS) entry which is preliminary data.</text>
</comment>
<dbReference type="InterPro" id="IPR036291">
    <property type="entry name" value="NAD(P)-bd_dom_sf"/>
</dbReference>
<dbReference type="Pfam" id="PF00106">
    <property type="entry name" value="adh_short"/>
    <property type="match status" value="1"/>
</dbReference>
<dbReference type="SUPFAM" id="SSF51735">
    <property type="entry name" value="NAD(P)-binding Rossmann-fold domains"/>
    <property type="match status" value="1"/>
</dbReference>
<dbReference type="Proteomes" id="UP001154282">
    <property type="component" value="Unassembled WGS sequence"/>
</dbReference>
<dbReference type="InterPro" id="IPR055280">
    <property type="entry name" value="TIC32"/>
</dbReference>
<evidence type="ECO:0000313" key="1">
    <source>
        <dbReference type="EMBL" id="CAI0403096.1"/>
    </source>
</evidence>
<dbReference type="PANTHER" id="PTHR48476">
    <property type="entry name" value="SHORT-CHAIN DEHYDROGENASE TIC 32, CHLOROPLASTIC-LIKE"/>
    <property type="match status" value="1"/>
</dbReference>
<accession>A0AAV0IZZ8</accession>
<dbReference type="CDD" id="cd05327">
    <property type="entry name" value="retinol-DH_like_SDR_c_like"/>
    <property type="match status" value="1"/>
</dbReference>
<dbReference type="Gene3D" id="3.40.50.720">
    <property type="entry name" value="NAD(P)-binding Rossmann-like Domain"/>
    <property type="match status" value="1"/>
</dbReference>